<keyword evidence="4" id="KW-1185">Reference proteome</keyword>
<reference evidence="3 4" key="1">
    <citation type="submission" date="2016-10" db="EMBL/GenBank/DDBJ databases">
        <authorList>
            <person name="de Groot N.N."/>
        </authorList>
    </citation>
    <scope>NUCLEOTIDE SEQUENCE [LARGE SCALE GENOMIC DNA]</scope>
    <source>
        <strain evidence="3 4">DSM 21632</strain>
    </source>
</reference>
<dbReference type="InterPro" id="IPR050101">
    <property type="entry name" value="CinA"/>
</dbReference>
<dbReference type="SUPFAM" id="SSF142433">
    <property type="entry name" value="CinA-like"/>
    <property type="match status" value="1"/>
</dbReference>
<accession>A0A1G7YUB2</accession>
<evidence type="ECO:0000313" key="4">
    <source>
        <dbReference type="Proteomes" id="UP000199163"/>
    </source>
</evidence>
<organism evidence="3 4">
    <name type="scientific">Alteribacillus persepolensis</name>
    <dbReference type="NCBI Taxonomy" id="568899"/>
    <lineage>
        <taxon>Bacteria</taxon>
        <taxon>Bacillati</taxon>
        <taxon>Bacillota</taxon>
        <taxon>Bacilli</taxon>
        <taxon>Bacillales</taxon>
        <taxon>Bacillaceae</taxon>
        <taxon>Alteribacillus</taxon>
    </lineage>
</organism>
<dbReference type="Gene3D" id="3.90.950.20">
    <property type="entry name" value="CinA-like"/>
    <property type="match status" value="1"/>
</dbReference>
<dbReference type="Pfam" id="PF00994">
    <property type="entry name" value="MoCF_biosynth"/>
    <property type="match status" value="1"/>
</dbReference>
<dbReference type="PANTHER" id="PTHR13939:SF0">
    <property type="entry name" value="NMN AMIDOHYDROLASE-LIKE PROTEIN YFAY"/>
    <property type="match status" value="1"/>
</dbReference>
<dbReference type="SUPFAM" id="SSF53218">
    <property type="entry name" value="Molybdenum cofactor biosynthesis proteins"/>
    <property type="match status" value="1"/>
</dbReference>
<evidence type="ECO:0000313" key="3">
    <source>
        <dbReference type="EMBL" id="SDH00098.1"/>
    </source>
</evidence>
<protein>
    <recommendedName>
        <fullName evidence="1">Putative competence-damage inducible protein</fullName>
    </recommendedName>
</protein>
<gene>
    <name evidence="1" type="primary">cinA</name>
    <name evidence="3" type="ORF">SAMN05192534_101278</name>
</gene>
<evidence type="ECO:0000256" key="1">
    <source>
        <dbReference type="HAMAP-Rule" id="MF_00226"/>
    </source>
</evidence>
<dbReference type="CDD" id="cd00885">
    <property type="entry name" value="cinA"/>
    <property type="match status" value="1"/>
</dbReference>
<name>A0A1G7YUB2_9BACI</name>
<dbReference type="NCBIfam" id="TIGR00177">
    <property type="entry name" value="molyb_syn"/>
    <property type="match status" value="1"/>
</dbReference>
<dbReference type="InterPro" id="IPR008135">
    <property type="entry name" value="Competence-induced_CinA"/>
</dbReference>
<evidence type="ECO:0000259" key="2">
    <source>
        <dbReference type="SMART" id="SM00852"/>
    </source>
</evidence>
<dbReference type="HAMAP" id="MF_00226_B">
    <property type="entry name" value="CinA_B"/>
    <property type="match status" value="1"/>
</dbReference>
<dbReference type="STRING" id="568899.SAMN05192534_101278"/>
<dbReference type="EMBL" id="FNDK01000001">
    <property type="protein sequence ID" value="SDH00098.1"/>
    <property type="molecule type" value="Genomic_DNA"/>
</dbReference>
<feature type="domain" description="MoaB/Mog" evidence="2">
    <location>
        <begin position="4"/>
        <end position="171"/>
    </location>
</feature>
<dbReference type="RefSeq" id="WP_091270489.1">
    <property type="nucleotide sequence ID" value="NZ_FNDK01000001.1"/>
</dbReference>
<dbReference type="InterPro" id="IPR008136">
    <property type="entry name" value="CinA_C"/>
</dbReference>
<dbReference type="NCBIfam" id="TIGR00199">
    <property type="entry name" value="PncC_domain"/>
    <property type="match status" value="1"/>
</dbReference>
<dbReference type="InterPro" id="IPR036425">
    <property type="entry name" value="MoaB/Mog-like_dom_sf"/>
</dbReference>
<dbReference type="Pfam" id="PF02464">
    <property type="entry name" value="CinA"/>
    <property type="match status" value="1"/>
</dbReference>
<dbReference type="AlphaFoldDB" id="A0A1G7YUB2"/>
<dbReference type="Gene3D" id="3.30.70.2860">
    <property type="match status" value="1"/>
</dbReference>
<dbReference type="NCBIfam" id="TIGR00200">
    <property type="entry name" value="cinA_nterm"/>
    <property type="match status" value="1"/>
</dbReference>
<dbReference type="Gene3D" id="3.40.980.10">
    <property type="entry name" value="MoaB/Mog-like domain"/>
    <property type="match status" value="1"/>
</dbReference>
<dbReference type="PANTHER" id="PTHR13939">
    <property type="entry name" value="NICOTINAMIDE-NUCLEOTIDE AMIDOHYDROLASE PNCC"/>
    <property type="match status" value="1"/>
</dbReference>
<dbReference type="Pfam" id="PF18146">
    <property type="entry name" value="CinA_KH"/>
    <property type="match status" value="1"/>
</dbReference>
<dbReference type="PIRSF" id="PIRSF006728">
    <property type="entry name" value="CinA"/>
    <property type="match status" value="1"/>
</dbReference>
<dbReference type="InterPro" id="IPR041424">
    <property type="entry name" value="CinA_KH"/>
</dbReference>
<dbReference type="OrthoDB" id="9801454at2"/>
<dbReference type="SMART" id="SM00852">
    <property type="entry name" value="MoCF_biosynth"/>
    <property type="match status" value="1"/>
</dbReference>
<dbReference type="Proteomes" id="UP000199163">
    <property type="component" value="Unassembled WGS sequence"/>
</dbReference>
<sequence>MNAEVIAVGSELLLGQIANTNGQFLSQQLAGVGFNVYRHTVVGDNWERMRTAFEEASERADVVFVTGGLGPTQDDLTKEVIAELTEKPLQYHEETLNNIKQFFAKRKRPMSANNKKQAHCTEGSHVFYNGAGLACGMADVYKETMFILLPGPPRELKYMYEHEVQPYLAKKMPQDAVVLSRVLRFFHIGESRLEKELIDLIYNQSNPTIAPLASEGEVTIRLTAKAQTATEANHMLDKTETLITDKVGHYLYGKEKDTLPVQVVKAFTNDKKTLAAAESLTGGWFGKHIVDVPGASAVFEGSLTAYSSSAKIKLLNISSQLIDQYGTVSKECAEAMAEKARQQYQTDVGISFTGAAGPEALEGKEPGTVWIGIADQHGVTAHELHLAGSRESIRRLAVYYGCWFLLKEKVVNK</sequence>
<comment type="similarity">
    <text evidence="1">Belongs to the CinA family.</text>
</comment>
<dbReference type="NCBIfam" id="NF001813">
    <property type="entry name" value="PRK00549.1"/>
    <property type="match status" value="1"/>
</dbReference>
<proteinExistence type="inferred from homology"/>
<dbReference type="InterPro" id="IPR001453">
    <property type="entry name" value="MoaB/Mog_dom"/>
</dbReference>
<dbReference type="InterPro" id="IPR036653">
    <property type="entry name" value="CinA-like_C"/>
</dbReference>